<evidence type="ECO:0000256" key="3">
    <source>
        <dbReference type="PROSITE-ProRule" id="PRU00339"/>
    </source>
</evidence>
<dbReference type="AlphaFoldDB" id="A0A8J3WW63"/>
<dbReference type="Pfam" id="PF13414">
    <property type="entry name" value="TPR_11"/>
    <property type="match status" value="1"/>
</dbReference>
<evidence type="ECO:0008006" key="6">
    <source>
        <dbReference type="Google" id="ProtNLM"/>
    </source>
</evidence>
<organism evidence="4 5">
    <name type="scientific">Planobispora takensis</name>
    <dbReference type="NCBI Taxonomy" id="1367882"/>
    <lineage>
        <taxon>Bacteria</taxon>
        <taxon>Bacillati</taxon>
        <taxon>Actinomycetota</taxon>
        <taxon>Actinomycetes</taxon>
        <taxon>Streptosporangiales</taxon>
        <taxon>Streptosporangiaceae</taxon>
        <taxon>Planobispora</taxon>
    </lineage>
</organism>
<feature type="repeat" description="TPR" evidence="3">
    <location>
        <begin position="443"/>
        <end position="476"/>
    </location>
</feature>
<dbReference type="InterPro" id="IPR019734">
    <property type="entry name" value="TPR_rpt"/>
</dbReference>
<sequence length="701" mass="76736">MGNHRWIRAARRRDRDLLRDRLDLPPVLAVLDAHRRLRGPYTAAGTLMRLIGQDALKRLPELGPGHNIEILTSTPELAHLVPPAWTTLEWSAGEGERTRFYSRLHTLNIANGLAEFLRDYLRALGGGPRTLVIENLHEADATDQEFAAVLLRRRDLGGLTVVAGTGTAPIADPPGELVISLARILETCAERVDAPAAEVPDAPAPDARAYVDGDGTSDDPRLLEAYERLAPAERARLHDERAAELTGRGEFSLLLGAVPYHAEHGGDPSGAGLAALRTAMDHCQGIGLYQAAAELGLRGRAIVDRSCQEELWWHFTNATSTVLASLGRADESLALYDEARAATDDPAIQMELAYGTAMLYARHYPEPRRDYQRARAWMNMSIAIGSLLPDPRKRAFHSVFGHNGLALVEVRQKRAQEALRLLEEGIARLNRELAPHEHVLHRAVLRYNRAQVLGAMGRLEESLDDYSAVVALDPDFPEHHFNVGNILRRLHREEEAIAAYERALRLSPPFPEAYYNLGDARLELGDVQGALRDFGYTIELDPAHVDARVNRAGLLYELGETDAAWQDVTAGLDLAPANVHLLCLKGQLLAERGEVEAGLRALSAALRHDGHLAEAWALRGVLAYRSGDPAGALRDLDRAAELSDAPEIRFNRAVVHQESGRYASAAADYEAVLAATGDEESGERLDACLAALRQGPADLPA</sequence>
<name>A0A8J3WW63_9ACTN</name>
<dbReference type="Pfam" id="PF13432">
    <property type="entry name" value="TPR_16"/>
    <property type="match status" value="1"/>
</dbReference>
<dbReference type="SMART" id="SM00028">
    <property type="entry name" value="TPR"/>
    <property type="match status" value="8"/>
</dbReference>
<dbReference type="PANTHER" id="PTHR44858">
    <property type="entry name" value="TETRATRICOPEPTIDE REPEAT PROTEIN 6"/>
    <property type="match status" value="1"/>
</dbReference>
<evidence type="ECO:0000256" key="2">
    <source>
        <dbReference type="ARBA" id="ARBA00022803"/>
    </source>
</evidence>
<accession>A0A8J3WW63</accession>
<dbReference type="Gene3D" id="1.25.40.10">
    <property type="entry name" value="Tetratricopeptide repeat domain"/>
    <property type="match status" value="4"/>
</dbReference>
<dbReference type="SUPFAM" id="SSF48452">
    <property type="entry name" value="TPR-like"/>
    <property type="match status" value="1"/>
</dbReference>
<evidence type="ECO:0000256" key="1">
    <source>
        <dbReference type="ARBA" id="ARBA00022737"/>
    </source>
</evidence>
<feature type="repeat" description="TPR" evidence="3">
    <location>
        <begin position="477"/>
        <end position="510"/>
    </location>
</feature>
<dbReference type="InterPro" id="IPR050498">
    <property type="entry name" value="Ycf3"/>
</dbReference>
<keyword evidence="2 3" id="KW-0802">TPR repeat</keyword>
<dbReference type="PANTHER" id="PTHR44858:SF1">
    <property type="entry name" value="UDP-N-ACETYLGLUCOSAMINE--PEPTIDE N-ACETYLGLUCOSAMINYLTRANSFERASE SPINDLY-RELATED"/>
    <property type="match status" value="1"/>
</dbReference>
<reference evidence="4" key="1">
    <citation type="submission" date="2021-01" db="EMBL/GenBank/DDBJ databases">
        <title>Whole genome shotgun sequence of Planobispora takensis NBRC 109077.</title>
        <authorList>
            <person name="Komaki H."/>
            <person name="Tamura T."/>
        </authorList>
    </citation>
    <scope>NUCLEOTIDE SEQUENCE</scope>
    <source>
        <strain evidence="4">NBRC 109077</strain>
    </source>
</reference>
<dbReference type="PROSITE" id="PS50005">
    <property type="entry name" value="TPR"/>
    <property type="match status" value="3"/>
</dbReference>
<keyword evidence="1" id="KW-0677">Repeat</keyword>
<gene>
    <name evidence="4" type="ORF">Pta02_66820</name>
</gene>
<proteinExistence type="predicted"/>
<dbReference type="PROSITE" id="PS50293">
    <property type="entry name" value="TPR_REGION"/>
    <property type="match status" value="1"/>
</dbReference>
<keyword evidence="5" id="KW-1185">Reference proteome</keyword>
<dbReference type="Proteomes" id="UP000634476">
    <property type="component" value="Unassembled WGS sequence"/>
</dbReference>
<comment type="caution">
    <text evidence="4">The sequence shown here is derived from an EMBL/GenBank/DDBJ whole genome shotgun (WGS) entry which is preliminary data.</text>
</comment>
<dbReference type="Pfam" id="PF13181">
    <property type="entry name" value="TPR_8"/>
    <property type="match status" value="1"/>
</dbReference>
<dbReference type="InterPro" id="IPR011990">
    <property type="entry name" value="TPR-like_helical_dom_sf"/>
</dbReference>
<evidence type="ECO:0000313" key="5">
    <source>
        <dbReference type="Proteomes" id="UP000634476"/>
    </source>
</evidence>
<dbReference type="EMBL" id="BOOK01000053">
    <property type="protein sequence ID" value="GII04674.1"/>
    <property type="molecule type" value="Genomic_DNA"/>
</dbReference>
<protein>
    <recommendedName>
        <fullName evidence="6">Tetratricopeptide repeat protein</fullName>
    </recommendedName>
</protein>
<feature type="repeat" description="TPR" evidence="3">
    <location>
        <begin position="511"/>
        <end position="544"/>
    </location>
</feature>
<evidence type="ECO:0000313" key="4">
    <source>
        <dbReference type="EMBL" id="GII04674.1"/>
    </source>
</evidence>
<dbReference type="RefSeq" id="WP_203878915.1">
    <property type="nucleotide sequence ID" value="NZ_BOOK01000053.1"/>
</dbReference>